<reference evidence="1" key="1">
    <citation type="submission" date="2021-04" db="EMBL/GenBank/DDBJ databases">
        <title>The genome sequence of Ideonella sp. 4Y11.</title>
        <authorList>
            <person name="Liu Y."/>
        </authorList>
    </citation>
    <scope>NUCLEOTIDE SEQUENCE</scope>
    <source>
        <strain evidence="1">4Y11</strain>
    </source>
</reference>
<evidence type="ECO:0000313" key="2">
    <source>
        <dbReference type="Proteomes" id="UP000678374"/>
    </source>
</evidence>
<organism evidence="1 2">
    <name type="scientific">Ideonella aquatica</name>
    <dbReference type="NCBI Taxonomy" id="2824119"/>
    <lineage>
        <taxon>Bacteria</taxon>
        <taxon>Pseudomonadati</taxon>
        <taxon>Pseudomonadota</taxon>
        <taxon>Betaproteobacteria</taxon>
        <taxon>Burkholderiales</taxon>
        <taxon>Sphaerotilaceae</taxon>
        <taxon>Ideonella</taxon>
    </lineage>
</organism>
<evidence type="ECO:0008006" key="3">
    <source>
        <dbReference type="Google" id="ProtNLM"/>
    </source>
</evidence>
<dbReference type="PROSITE" id="PS51257">
    <property type="entry name" value="PROKAR_LIPOPROTEIN"/>
    <property type="match status" value="1"/>
</dbReference>
<sequence length="617" mass="64929">MDRHLDLRSRGRLAWLLAMGTAALAVLVACGGGTPSDAPAGPPVLQGRASTGYRILSEFSVRALAGTPRSLSQSTQGDGSYRLPLDDLQAPYVLRASSPVSGEAFHALATRPGALNVTPLTELVAAALLGEPAGGFYDGLRWGVSDVAPITAQALTQAEARVRTLLVQRLGIDVPESLLPFGEVDFSVAADDPMTQVLRVLRQRVADQGRLFADLVDDVAEDSARCRGESLALLLGDAPDRFCPLSRSRVSVPGSVQTLGFANVFGDRLQLRLQGEQVLDVRLDRSGAGSGACSGAACAGLRVGPADSQGRRSLDFVAVMLGSTRLDGQLHSGQGEDPRPCTGIPMRLLGPDGTTELRCVARRIATSKFGRVSHAFQAKTDAGWLLNVITEGDRVVWVSVGDPLRAGLSGGGQRWRCQGAGCAGATASALAADGTRHLSLKDVRLALVGADGQADEAVQARLSTELDTIALNEPPLPVCTPFKGLVLANSDGTRLELCADRLALNPSWEDLDGDGQPDQFWGSLGDVGRYTMTINVLAWSPTSGLADGVELLTRYINSDGAESLQTVHYRCGGGCAGVTARQDGDLTRLHFQDVLLLEMNPDGQPGDRTLSINGDMP</sequence>
<name>A0A941BK74_9BURK</name>
<dbReference type="AlphaFoldDB" id="A0A941BK74"/>
<accession>A0A941BK74</accession>
<proteinExistence type="predicted"/>
<dbReference type="Proteomes" id="UP000678374">
    <property type="component" value="Unassembled WGS sequence"/>
</dbReference>
<evidence type="ECO:0000313" key="1">
    <source>
        <dbReference type="EMBL" id="MBQ0958259.1"/>
    </source>
</evidence>
<gene>
    <name evidence="1" type="ORF">KAK06_04760</name>
</gene>
<protein>
    <recommendedName>
        <fullName evidence="3">Lipoprotein</fullName>
    </recommendedName>
</protein>
<dbReference type="RefSeq" id="WP_210800775.1">
    <property type="nucleotide sequence ID" value="NZ_JAGQDE010000003.1"/>
</dbReference>
<dbReference type="EMBL" id="JAGQDE010000003">
    <property type="protein sequence ID" value="MBQ0958259.1"/>
    <property type="molecule type" value="Genomic_DNA"/>
</dbReference>
<keyword evidence="2" id="KW-1185">Reference proteome</keyword>
<comment type="caution">
    <text evidence="1">The sequence shown here is derived from an EMBL/GenBank/DDBJ whole genome shotgun (WGS) entry which is preliminary data.</text>
</comment>